<evidence type="ECO:0000256" key="1">
    <source>
        <dbReference type="ARBA" id="ARBA00009670"/>
    </source>
</evidence>
<dbReference type="InterPro" id="IPR034646">
    <property type="entry name" value="ADCK3_dom"/>
</dbReference>
<dbReference type="GO" id="GO:0006744">
    <property type="term" value="P:ubiquinone biosynthetic process"/>
    <property type="evidence" value="ECO:0007669"/>
    <property type="project" value="EnsemblFungi"/>
</dbReference>
<dbReference type="InterPro" id="IPR051409">
    <property type="entry name" value="Atypical_kinase_ADCK"/>
</dbReference>
<name>A0A137PEN8_CONC2</name>
<feature type="compositionally biased region" description="Basic and acidic residues" evidence="5">
    <location>
        <begin position="1"/>
        <end position="13"/>
    </location>
</feature>
<reference evidence="7 8" key="1">
    <citation type="journal article" date="2015" name="Genome Biol. Evol.">
        <title>Phylogenomic analyses indicate that early fungi evolved digesting cell walls of algal ancestors of land plants.</title>
        <authorList>
            <person name="Chang Y."/>
            <person name="Wang S."/>
            <person name="Sekimoto S."/>
            <person name="Aerts A.L."/>
            <person name="Choi C."/>
            <person name="Clum A."/>
            <person name="LaButti K.M."/>
            <person name="Lindquist E.A."/>
            <person name="Yee Ngan C."/>
            <person name="Ohm R.A."/>
            <person name="Salamov A.A."/>
            <person name="Grigoriev I.V."/>
            <person name="Spatafora J.W."/>
            <person name="Berbee M.L."/>
        </authorList>
    </citation>
    <scope>NUCLEOTIDE SEQUENCE [LARGE SCALE GENOMIC DNA]</scope>
    <source>
        <strain evidence="7 8">NRRL 28638</strain>
    </source>
</reference>
<evidence type="ECO:0000256" key="2">
    <source>
        <dbReference type="ARBA" id="ARBA00022679"/>
    </source>
</evidence>
<feature type="domain" description="ABC1 atypical kinase-like" evidence="6">
    <location>
        <begin position="122"/>
        <end position="362"/>
    </location>
</feature>
<protein>
    <submittedName>
        <fullName evidence="7">ABC1-domain-containing protein</fullName>
    </submittedName>
</protein>
<dbReference type="OrthoDB" id="201153at2759"/>
<evidence type="ECO:0000313" key="8">
    <source>
        <dbReference type="Proteomes" id="UP000070444"/>
    </source>
</evidence>
<evidence type="ECO:0000313" key="7">
    <source>
        <dbReference type="EMBL" id="KXN73469.1"/>
    </source>
</evidence>
<dbReference type="GO" id="GO:0005759">
    <property type="term" value="C:mitochondrial matrix"/>
    <property type="evidence" value="ECO:0007669"/>
    <property type="project" value="EnsemblFungi"/>
</dbReference>
<dbReference type="CDD" id="cd13970">
    <property type="entry name" value="ABC1_ADCK3"/>
    <property type="match status" value="1"/>
</dbReference>
<dbReference type="GO" id="GO:0005524">
    <property type="term" value="F:ATP binding"/>
    <property type="evidence" value="ECO:0007669"/>
    <property type="project" value="UniProtKB-KW"/>
</dbReference>
<proteinExistence type="inferred from homology"/>
<dbReference type="GO" id="GO:0016887">
    <property type="term" value="F:ATP hydrolysis activity"/>
    <property type="evidence" value="ECO:0007669"/>
    <property type="project" value="EnsemblFungi"/>
</dbReference>
<sequence length="468" mass="52441">MKDVKQEVEKEEVTQAIDEFEDKKKPQLTESAVPTTQIGRMYHYGALFGGIGLGVVSEAMKRGLGISKAAEGESLILSEANVNRIAEKLSKMRGAAQKLGQVLSIQDSNVLPPHVEKVLFKVQNAGSCMPQYQLRKVLEKSWGDDWLSKFQSFEFEPVAAASIGQVHRGVLIDGTRVAVKVQYPGVAKSIDSDLKSLSLILTASSILPKGLYLEKSIQAARKELGWETDYLREAHYIKAFNGELANNSDYYTPKLIEELSSDMVLTMEWIPGMPLSEAIHLDQVAKDRIGDLVFKLCLMELFQFKFMQTDPNWTNFLYDPSSEKLGILDFGASRDFDDEFLSNYLKVLICAAKGDREGCLKYSYDLGYLTGDETLAMKEAHVDSIVILAEPFQKPGLYNFTGQTITARVKDKIPLMIQSRLTPPPEQTYSLHRKLSGVFLLCARMNAKVDCHKLFWDAVKEAKVNIKE</sequence>
<comment type="similarity">
    <text evidence="1">Belongs to the protein kinase superfamily. ADCK protein kinase family.</text>
</comment>
<dbReference type="InterPro" id="IPR004147">
    <property type="entry name" value="ABC1_dom"/>
</dbReference>
<dbReference type="InterPro" id="IPR011009">
    <property type="entry name" value="Kinase-like_dom_sf"/>
</dbReference>
<keyword evidence="3" id="KW-0547">Nucleotide-binding</keyword>
<dbReference type="AlphaFoldDB" id="A0A137PEN8"/>
<dbReference type="GO" id="GO:0004672">
    <property type="term" value="F:protein kinase activity"/>
    <property type="evidence" value="ECO:0007669"/>
    <property type="project" value="EnsemblFungi"/>
</dbReference>
<dbReference type="STRING" id="796925.A0A137PEN8"/>
<gene>
    <name evidence="7" type="ORF">CONCODRAFT_35771</name>
</gene>
<dbReference type="OMA" id="PEYYVPR"/>
<accession>A0A137PEN8</accession>
<dbReference type="EMBL" id="KQ964436">
    <property type="protein sequence ID" value="KXN73469.1"/>
    <property type="molecule type" value="Genomic_DNA"/>
</dbReference>
<keyword evidence="4" id="KW-0067">ATP-binding</keyword>
<keyword evidence="2" id="KW-0808">Transferase</keyword>
<evidence type="ECO:0000256" key="5">
    <source>
        <dbReference type="SAM" id="MobiDB-lite"/>
    </source>
</evidence>
<evidence type="ECO:0000256" key="4">
    <source>
        <dbReference type="ARBA" id="ARBA00022840"/>
    </source>
</evidence>
<dbReference type="GO" id="GO:0008289">
    <property type="term" value="F:lipid binding"/>
    <property type="evidence" value="ECO:0007669"/>
    <property type="project" value="EnsemblFungi"/>
</dbReference>
<organism evidence="7 8">
    <name type="scientific">Conidiobolus coronatus (strain ATCC 28846 / CBS 209.66 / NRRL 28638)</name>
    <name type="common">Delacroixia coronata</name>
    <dbReference type="NCBI Taxonomy" id="796925"/>
    <lineage>
        <taxon>Eukaryota</taxon>
        <taxon>Fungi</taxon>
        <taxon>Fungi incertae sedis</taxon>
        <taxon>Zoopagomycota</taxon>
        <taxon>Entomophthoromycotina</taxon>
        <taxon>Entomophthoromycetes</taxon>
        <taxon>Entomophthorales</taxon>
        <taxon>Ancylistaceae</taxon>
        <taxon>Conidiobolus</taxon>
    </lineage>
</organism>
<evidence type="ECO:0000256" key="3">
    <source>
        <dbReference type="ARBA" id="ARBA00022741"/>
    </source>
</evidence>
<dbReference type="Proteomes" id="UP000070444">
    <property type="component" value="Unassembled WGS sequence"/>
</dbReference>
<feature type="region of interest" description="Disordered" evidence="5">
    <location>
        <begin position="1"/>
        <end position="21"/>
    </location>
</feature>
<dbReference type="Pfam" id="PF03109">
    <property type="entry name" value="ABC1"/>
    <property type="match status" value="1"/>
</dbReference>
<dbReference type="PANTHER" id="PTHR43851">
    <property type="match status" value="1"/>
</dbReference>
<dbReference type="SUPFAM" id="SSF56112">
    <property type="entry name" value="Protein kinase-like (PK-like)"/>
    <property type="match status" value="1"/>
</dbReference>
<keyword evidence="8" id="KW-1185">Reference proteome</keyword>
<evidence type="ECO:0000259" key="6">
    <source>
        <dbReference type="Pfam" id="PF03109"/>
    </source>
</evidence>
<dbReference type="PANTHER" id="PTHR43851:SF3">
    <property type="entry name" value="COENZYME Q8"/>
    <property type="match status" value="1"/>
</dbReference>